<dbReference type="Proteomes" id="UP000694548">
    <property type="component" value="Chromosome sgr15"/>
</dbReference>
<keyword evidence="1" id="KW-0732">Signal</keyword>
<evidence type="ECO:0000313" key="3">
    <source>
        <dbReference type="Proteomes" id="UP000694548"/>
    </source>
</evidence>
<accession>A0A8C6VXY8</accession>
<feature type="signal peptide" evidence="1">
    <location>
        <begin position="1"/>
        <end position="21"/>
    </location>
</feature>
<protein>
    <submittedName>
        <fullName evidence="2">Uncharacterized protein</fullName>
    </submittedName>
</protein>
<sequence>MKCSHLLCWAFLLLASGPLLAHPITESAEMPYQGASEDQGIDTLGHLSLSEQTFPLHEGAGLRYSTFISGEKLPDGLVHIKATLAGNCVHIWVLCVFSVLSRPFFFPRLALWWSAGY</sequence>
<dbReference type="GeneTree" id="ENSGT01010000230163"/>
<reference evidence="2" key="1">
    <citation type="submission" date="2014-08" db="EMBL/GenBank/DDBJ databases">
        <authorList>
            <person name="Senf B."/>
            <person name="Petzold A."/>
            <person name="Downie B.R."/>
            <person name="Koch P."/>
            <person name="Platzer M."/>
        </authorList>
    </citation>
    <scope>NUCLEOTIDE SEQUENCE [LARGE SCALE GENOMIC DNA]</scope>
    <source>
        <strain evidence="2">GRZ</strain>
    </source>
</reference>
<name>A0A8C6VXY8_NOTFU</name>
<reference evidence="2" key="3">
    <citation type="submission" date="2025-09" db="UniProtKB">
        <authorList>
            <consortium name="Ensembl"/>
        </authorList>
    </citation>
    <scope>IDENTIFICATION</scope>
</reference>
<evidence type="ECO:0000256" key="1">
    <source>
        <dbReference type="SAM" id="SignalP"/>
    </source>
</evidence>
<proteinExistence type="predicted"/>
<dbReference type="AlphaFoldDB" id="A0A8C6VXY8"/>
<keyword evidence="3" id="KW-1185">Reference proteome</keyword>
<reference evidence="2" key="2">
    <citation type="submission" date="2025-08" db="UniProtKB">
        <authorList>
            <consortium name="Ensembl"/>
        </authorList>
    </citation>
    <scope>IDENTIFICATION</scope>
</reference>
<organism evidence="2 3">
    <name type="scientific">Nothobranchius furzeri</name>
    <name type="common">Turquoise killifish</name>
    <dbReference type="NCBI Taxonomy" id="105023"/>
    <lineage>
        <taxon>Eukaryota</taxon>
        <taxon>Metazoa</taxon>
        <taxon>Chordata</taxon>
        <taxon>Craniata</taxon>
        <taxon>Vertebrata</taxon>
        <taxon>Euteleostomi</taxon>
        <taxon>Actinopterygii</taxon>
        <taxon>Neopterygii</taxon>
        <taxon>Teleostei</taxon>
        <taxon>Neoteleostei</taxon>
        <taxon>Acanthomorphata</taxon>
        <taxon>Ovalentaria</taxon>
        <taxon>Atherinomorphae</taxon>
        <taxon>Cyprinodontiformes</taxon>
        <taxon>Nothobranchiidae</taxon>
        <taxon>Nothobranchius</taxon>
    </lineage>
</organism>
<evidence type="ECO:0000313" key="2">
    <source>
        <dbReference type="Ensembl" id="ENSNFUP00015048110.1"/>
    </source>
</evidence>
<dbReference type="Ensembl" id="ENSNFUT00015050202.1">
    <property type="protein sequence ID" value="ENSNFUP00015048110.1"/>
    <property type="gene ID" value="ENSNFUG00015022682.1"/>
</dbReference>
<feature type="chain" id="PRO_5034777507" evidence="1">
    <location>
        <begin position="22"/>
        <end position="117"/>
    </location>
</feature>